<dbReference type="SUPFAM" id="SSF53633">
    <property type="entry name" value="Carbamate kinase-like"/>
    <property type="match status" value="1"/>
</dbReference>
<keyword evidence="3 9" id="KW-0028">Amino-acid biosynthesis</keyword>
<dbReference type="PANTHER" id="PTHR23342:SF0">
    <property type="entry name" value="N-ACETYLGLUTAMATE SYNTHASE, MITOCHONDRIAL"/>
    <property type="match status" value="1"/>
</dbReference>
<proteinExistence type="inferred from homology"/>
<dbReference type="AlphaFoldDB" id="A0A8J2TRM7"/>
<evidence type="ECO:0000256" key="1">
    <source>
        <dbReference type="ARBA" id="ARBA00004828"/>
    </source>
</evidence>
<evidence type="ECO:0000313" key="12">
    <source>
        <dbReference type="Proteomes" id="UP000602050"/>
    </source>
</evidence>
<name>A0A8J2TRM7_9BACI</name>
<feature type="binding site" evidence="9">
    <location>
        <position position="63"/>
    </location>
    <ligand>
        <name>substrate</name>
    </ligand>
</feature>
<dbReference type="InterPro" id="IPR001048">
    <property type="entry name" value="Asp/Glu/Uridylate_kinase"/>
</dbReference>
<evidence type="ECO:0000313" key="11">
    <source>
        <dbReference type="EMBL" id="GFZ82836.1"/>
    </source>
</evidence>
<dbReference type="PIRSF" id="PIRSF000728">
    <property type="entry name" value="NAGK"/>
    <property type="match status" value="1"/>
</dbReference>
<dbReference type="Pfam" id="PF00696">
    <property type="entry name" value="AA_kinase"/>
    <property type="match status" value="1"/>
</dbReference>
<dbReference type="Gene3D" id="3.40.1160.10">
    <property type="entry name" value="Acetylglutamate kinase-like"/>
    <property type="match status" value="1"/>
</dbReference>
<dbReference type="Proteomes" id="UP000602050">
    <property type="component" value="Unassembled WGS sequence"/>
</dbReference>
<dbReference type="InterPro" id="IPR004662">
    <property type="entry name" value="AcgluKinase_fam"/>
</dbReference>
<feature type="site" description="Transition state stabilizer" evidence="9">
    <location>
        <position position="219"/>
    </location>
</feature>
<dbReference type="CDD" id="cd04238">
    <property type="entry name" value="AAK_NAGK-like"/>
    <property type="match status" value="1"/>
</dbReference>
<organism evidence="11 12">
    <name type="scientific">Compostibacillus humi</name>
    <dbReference type="NCBI Taxonomy" id="1245525"/>
    <lineage>
        <taxon>Bacteria</taxon>
        <taxon>Bacillati</taxon>
        <taxon>Bacillota</taxon>
        <taxon>Bacilli</taxon>
        <taxon>Bacillales</taxon>
        <taxon>Bacillaceae</taxon>
        <taxon>Compostibacillus</taxon>
    </lineage>
</organism>
<dbReference type="GO" id="GO:0005524">
    <property type="term" value="F:ATP binding"/>
    <property type="evidence" value="ECO:0007669"/>
    <property type="project" value="UniProtKB-UniRule"/>
</dbReference>
<keyword evidence="4 9" id="KW-0808">Transferase</keyword>
<evidence type="ECO:0000256" key="4">
    <source>
        <dbReference type="ARBA" id="ARBA00022679"/>
    </source>
</evidence>
<dbReference type="EC" id="2.7.2.8" evidence="9"/>
<comment type="similarity">
    <text evidence="9">Belongs to the acetylglutamate kinase family. ArgB subfamily.</text>
</comment>
<dbReference type="PANTHER" id="PTHR23342">
    <property type="entry name" value="N-ACETYLGLUTAMATE SYNTHASE"/>
    <property type="match status" value="1"/>
</dbReference>
<dbReference type="EMBL" id="BMEV01000050">
    <property type="protein sequence ID" value="GFZ82836.1"/>
    <property type="molecule type" value="Genomic_DNA"/>
</dbReference>
<keyword evidence="9" id="KW-0963">Cytoplasm</keyword>
<dbReference type="InterPro" id="IPR037528">
    <property type="entry name" value="ArgB"/>
</dbReference>
<evidence type="ECO:0000256" key="5">
    <source>
        <dbReference type="ARBA" id="ARBA00022741"/>
    </source>
</evidence>
<evidence type="ECO:0000256" key="2">
    <source>
        <dbReference type="ARBA" id="ARBA00022571"/>
    </source>
</evidence>
<dbReference type="InterPro" id="IPR036393">
    <property type="entry name" value="AceGlu_kinase-like_sf"/>
</dbReference>
<comment type="caution">
    <text evidence="11">The sequence shown here is derived from an EMBL/GenBank/DDBJ whole genome shotgun (WGS) entry which is preliminary data.</text>
</comment>
<feature type="site" description="Transition state stabilizer" evidence="9">
    <location>
        <position position="7"/>
    </location>
</feature>
<evidence type="ECO:0000256" key="8">
    <source>
        <dbReference type="ARBA" id="ARBA00048141"/>
    </source>
</evidence>
<dbReference type="GO" id="GO:0042450">
    <property type="term" value="P:L-arginine biosynthetic process via ornithine"/>
    <property type="evidence" value="ECO:0007669"/>
    <property type="project" value="UniProtKB-UniRule"/>
</dbReference>
<dbReference type="FunFam" id="3.40.1160.10:FF:000004">
    <property type="entry name" value="Acetylglutamate kinase"/>
    <property type="match status" value="1"/>
</dbReference>
<feature type="binding site" evidence="9">
    <location>
        <begin position="41"/>
        <end position="42"/>
    </location>
    <ligand>
        <name>substrate</name>
    </ligand>
</feature>
<reference evidence="11" key="2">
    <citation type="submission" date="2020-09" db="EMBL/GenBank/DDBJ databases">
        <authorList>
            <person name="Sun Q."/>
            <person name="Zhou Y."/>
        </authorList>
    </citation>
    <scope>NUCLEOTIDE SEQUENCE</scope>
    <source>
        <strain evidence="11">CGMCC 1.12360</strain>
    </source>
</reference>
<dbReference type="GO" id="GO:0005737">
    <property type="term" value="C:cytoplasm"/>
    <property type="evidence" value="ECO:0007669"/>
    <property type="project" value="UniProtKB-SubCell"/>
</dbReference>
<accession>A0A8J2TRM7</accession>
<feature type="domain" description="Aspartate/glutamate/uridylate kinase" evidence="10">
    <location>
        <begin position="3"/>
        <end position="238"/>
    </location>
</feature>
<dbReference type="RefSeq" id="WP_188392689.1">
    <property type="nucleotide sequence ID" value="NZ_BMEV01000050.1"/>
</dbReference>
<protein>
    <recommendedName>
        <fullName evidence="9">Acetylglutamate kinase</fullName>
        <ecNumber evidence="9">2.7.2.8</ecNumber>
    </recommendedName>
    <alternativeName>
        <fullName evidence="9">N-acetyl-L-glutamate 5-phosphotransferase</fullName>
    </alternativeName>
    <alternativeName>
        <fullName evidence="9">NAG kinase</fullName>
        <shortName evidence="9">NAGK</shortName>
    </alternativeName>
</protein>
<evidence type="ECO:0000256" key="7">
    <source>
        <dbReference type="ARBA" id="ARBA00022840"/>
    </source>
</evidence>
<sequence>MEKIVIKIGGSIAGKLPNSFFASLARLQKMNKYQLIIVHGGGPEINGMLQKIGIQCQFVDGLRVTTKEVLDIAEMVMSGSVNKNIVHRLQQANLSAVGISGVDGALLVSEPADSSGKLGYVGKVKRVNKEWLEKLLHGGAIPVISPIGLDEKGEKYNINADMAAAAVAAAVNGKLIFISDIPGVMEKVEGKTVLHPLLNKEKIEQLIAAKVIHGGMIPKVRSALQALTDGAKETVIVNGIKPDDLWNYLQGKNAGTIITTEEVQHV</sequence>
<comment type="function">
    <text evidence="9">Catalyzes the ATP-dependent phosphorylation of N-acetyl-L-glutamate.</text>
</comment>
<dbReference type="UniPathway" id="UPA00068">
    <property type="reaction ID" value="UER00107"/>
</dbReference>
<evidence type="ECO:0000259" key="10">
    <source>
        <dbReference type="Pfam" id="PF00696"/>
    </source>
</evidence>
<keyword evidence="6 9" id="KW-0418">Kinase</keyword>
<gene>
    <name evidence="9 11" type="primary">argB</name>
    <name evidence="11" type="ORF">GCM10010978_24380</name>
</gene>
<evidence type="ECO:0000256" key="9">
    <source>
        <dbReference type="HAMAP-Rule" id="MF_00082"/>
    </source>
</evidence>
<evidence type="ECO:0000256" key="6">
    <source>
        <dbReference type="ARBA" id="ARBA00022777"/>
    </source>
</evidence>
<keyword evidence="5 9" id="KW-0547">Nucleotide-binding</keyword>
<evidence type="ECO:0000256" key="3">
    <source>
        <dbReference type="ARBA" id="ARBA00022605"/>
    </source>
</evidence>
<dbReference type="HAMAP" id="MF_00082">
    <property type="entry name" value="ArgB"/>
    <property type="match status" value="1"/>
</dbReference>
<reference evidence="11" key="1">
    <citation type="journal article" date="2014" name="Int. J. Syst. Evol. Microbiol.">
        <title>Complete genome sequence of Corynebacterium casei LMG S-19264T (=DSM 44701T), isolated from a smear-ripened cheese.</title>
        <authorList>
            <consortium name="US DOE Joint Genome Institute (JGI-PGF)"/>
            <person name="Walter F."/>
            <person name="Albersmeier A."/>
            <person name="Kalinowski J."/>
            <person name="Ruckert C."/>
        </authorList>
    </citation>
    <scope>NUCLEOTIDE SEQUENCE</scope>
    <source>
        <strain evidence="11">CGMCC 1.12360</strain>
    </source>
</reference>
<feature type="binding site" evidence="9">
    <location>
        <position position="157"/>
    </location>
    <ligand>
        <name>substrate</name>
    </ligand>
</feature>
<comment type="subcellular location">
    <subcellularLocation>
        <location evidence="9">Cytoplasm</location>
    </subcellularLocation>
</comment>
<dbReference type="NCBIfam" id="TIGR00761">
    <property type="entry name" value="argB"/>
    <property type="match status" value="1"/>
</dbReference>
<dbReference type="GO" id="GO:0003991">
    <property type="term" value="F:acetylglutamate kinase activity"/>
    <property type="evidence" value="ECO:0007669"/>
    <property type="project" value="UniProtKB-UniRule"/>
</dbReference>
<keyword evidence="12" id="KW-1185">Reference proteome</keyword>
<keyword evidence="2 9" id="KW-0055">Arginine biosynthesis</keyword>
<keyword evidence="7 9" id="KW-0067">ATP-binding</keyword>
<comment type="catalytic activity">
    <reaction evidence="8 9">
        <text>N-acetyl-L-glutamate + ATP = N-acetyl-L-glutamyl 5-phosphate + ADP</text>
        <dbReference type="Rhea" id="RHEA:14629"/>
        <dbReference type="ChEBI" id="CHEBI:30616"/>
        <dbReference type="ChEBI" id="CHEBI:44337"/>
        <dbReference type="ChEBI" id="CHEBI:57936"/>
        <dbReference type="ChEBI" id="CHEBI:456216"/>
        <dbReference type="EC" id="2.7.2.8"/>
    </reaction>
</comment>
<comment type="pathway">
    <text evidence="1 9">Amino-acid biosynthesis; L-arginine biosynthesis; N(2)-acetyl-L-ornithine from L-glutamate: step 2/4.</text>
</comment>